<accession>A0A366HUD8</accession>
<feature type="transmembrane region" description="Helical" evidence="1">
    <location>
        <begin position="55"/>
        <end position="81"/>
    </location>
</feature>
<proteinExistence type="predicted"/>
<gene>
    <name evidence="2" type="ORF">DES53_101257</name>
</gene>
<organism evidence="2 3">
    <name type="scientific">Roseimicrobium gellanilyticum</name>
    <dbReference type="NCBI Taxonomy" id="748857"/>
    <lineage>
        <taxon>Bacteria</taxon>
        <taxon>Pseudomonadati</taxon>
        <taxon>Verrucomicrobiota</taxon>
        <taxon>Verrucomicrobiia</taxon>
        <taxon>Verrucomicrobiales</taxon>
        <taxon>Verrucomicrobiaceae</taxon>
        <taxon>Roseimicrobium</taxon>
    </lineage>
</organism>
<dbReference type="InterPro" id="IPR009937">
    <property type="entry name" value="Phage_holin_3_6"/>
</dbReference>
<evidence type="ECO:0000256" key="1">
    <source>
        <dbReference type="SAM" id="Phobius"/>
    </source>
</evidence>
<reference evidence="2 3" key="1">
    <citation type="submission" date="2018-06" db="EMBL/GenBank/DDBJ databases">
        <title>Genomic Encyclopedia of Type Strains, Phase IV (KMG-IV): sequencing the most valuable type-strain genomes for metagenomic binning, comparative biology and taxonomic classification.</title>
        <authorList>
            <person name="Goeker M."/>
        </authorList>
    </citation>
    <scope>NUCLEOTIDE SEQUENCE [LARGE SCALE GENOMIC DNA]</scope>
    <source>
        <strain evidence="2 3">DSM 25532</strain>
    </source>
</reference>
<keyword evidence="1" id="KW-0472">Membrane</keyword>
<evidence type="ECO:0000313" key="3">
    <source>
        <dbReference type="Proteomes" id="UP000253426"/>
    </source>
</evidence>
<dbReference type="Pfam" id="PF07332">
    <property type="entry name" value="Phage_holin_3_6"/>
    <property type="match status" value="1"/>
</dbReference>
<name>A0A366HUD8_9BACT</name>
<sequence>MHASSPPSWSSHLDRGNSLSDSVRTLLSSLVTYLETRWKLFKVESGEAMRLGIQVAVVTLFALACAFVMYVCAMVGVTLWIAHQWWDGAVMPAAFIMAGVHLLLLLSCAGFIIWSLRGRKLFHDTRTEFKEDKRWLHLQTTSNV</sequence>
<evidence type="ECO:0000313" key="2">
    <source>
        <dbReference type="EMBL" id="RBP47460.1"/>
    </source>
</evidence>
<dbReference type="RefSeq" id="WP_147263131.1">
    <property type="nucleotide sequence ID" value="NZ_QNRR01000001.1"/>
</dbReference>
<dbReference type="Proteomes" id="UP000253426">
    <property type="component" value="Unassembled WGS sequence"/>
</dbReference>
<dbReference type="AlphaFoldDB" id="A0A366HUD8"/>
<keyword evidence="1" id="KW-1133">Transmembrane helix</keyword>
<keyword evidence="3" id="KW-1185">Reference proteome</keyword>
<comment type="caution">
    <text evidence="2">The sequence shown here is derived from an EMBL/GenBank/DDBJ whole genome shotgun (WGS) entry which is preliminary data.</text>
</comment>
<keyword evidence="1" id="KW-0812">Transmembrane</keyword>
<protein>
    <submittedName>
        <fullName evidence="2">Putative superfamily III holin-X</fullName>
    </submittedName>
</protein>
<feature type="transmembrane region" description="Helical" evidence="1">
    <location>
        <begin position="93"/>
        <end position="116"/>
    </location>
</feature>
<dbReference type="EMBL" id="QNRR01000001">
    <property type="protein sequence ID" value="RBP47460.1"/>
    <property type="molecule type" value="Genomic_DNA"/>
</dbReference>